<dbReference type="InterPro" id="IPR000073">
    <property type="entry name" value="AB_hydrolase_1"/>
</dbReference>
<accession>T1H895</accession>
<dbReference type="AlphaFoldDB" id="T1H895"/>
<reference evidence="9" key="1">
    <citation type="submission" date="2015-05" db="UniProtKB">
        <authorList>
            <consortium name="EnsemblMetazoa"/>
        </authorList>
    </citation>
    <scope>IDENTIFICATION</scope>
</reference>
<dbReference type="VEuPathDB" id="VectorBase:RPRC000233"/>
<dbReference type="GO" id="GO:0016042">
    <property type="term" value="P:lipid catabolic process"/>
    <property type="evidence" value="ECO:0007669"/>
    <property type="project" value="UniProtKB-KW"/>
</dbReference>
<evidence type="ECO:0000313" key="9">
    <source>
        <dbReference type="EnsemblMetazoa" id="RPRC000233-PA"/>
    </source>
</evidence>
<protein>
    <recommendedName>
        <fullName evidence="7">Lipase</fullName>
    </recommendedName>
</protein>
<evidence type="ECO:0000256" key="1">
    <source>
        <dbReference type="ARBA" id="ARBA00010701"/>
    </source>
</evidence>
<evidence type="ECO:0000259" key="8">
    <source>
        <dbReference type="Pfam" id="PF00561"/>
    </source>
</evidence>
<dbReference type="GO" id="GO:0016788">
    <property type="term" value="F:hydrolase activity, acting on ester bonds"/>
    <property type="evidence" value="ECO:0007669"/>
    <property type="project" value="InterPro"/>
</dbReference>
<keyword evidence="4 7" id="KW-0442">Lipid degradation</keyword>
<feature type="domain" description="AB hydrolase-1" evidence="8">
    <location>
        <begin position="69"/>
        <end position="204"/>
    </location>
</feature>
<keyword evidence="6" id="KW-0325">Glycoprotein</keyword>
<evidence type="ECO:0000256" key="2">
    <source>
        <dbReference type="ARBA" id="ARBA00022729"/>
    </source>
</evidence>
<dbReference type="EMBL" id="ACPB03002186">
    <property type="status" value="NOT_ANNOTATED_CDS"/>
    <property type="molecule type" value="Genomic_DNA"/>
</dbReference>
<name>T1H895_RHOPR</name>
<dbReference type="PIRSF" id="PIRSF000862">
    <property type="entry name" value="Steryl_ester_lip"/>
    <property type="match status" value="1"/>
</dbReference>
<proteinExistence type="inferred from homology"/>
<dbReference type="FunFam" id="3.40.50.1820:FF:000057">
    <property type="entry name" value="Lipase"/>
    <property type="match status" value="1"/>
</dbReference>
<keyword evidence="10" id="KW-1185">Reference proteome</keyword>
<keyword evidence="2" id="KW-0732">Signal</keyword>
<dbReference type="HOGENOM" id="CLU_010974_0_3_1"/>
<dbReference type="SUPFAM" id="SSF53474">
    <property type="entry name" value="alpha/beta-Hydrolases"/>
    <property type="match status" value="1"/>
</dbReference>
<dbReference type="STRING" id="13249.T1H895"/>
<keyword evidence="5" id="KW-0443">Lipid metabolism</keyword>
<evidence type="ECO:0000256" key="7">
    <source>
        <dbReference type="PIRNR" id="PIRNR000862"/>
    </source>
</evidence>
<dbReference type="InParanoid" id="T1H895"/>
<evidence type="ECO:0000256" key="5">
    <source>
        <dbReference type="ARBA" id="ARBA00023098"/>
    </source>
</evidence>
<evidence type="ECO:0000256" key="4">
    <source>
        <dbReference type="ARBA" id="ARBA00022963"/>
    </source>
</evidence>
<evidence type="ECO:0000256" key="6">
    <source>
        <dbReference type="ARBA" id="ARBA00023180"/>
    </source>
</evidence>
<evidence type="ECO:0000256" key="3">
    <source>
        <dbReference type="ARBA" id="ARBA00022801"/>
    </source>
</evidence>
<dbReference type="eggNOG" id="KOG2624">
    <property type="taxonomic scope" value="Eukaryota"/>
</dbReference>
<dbReference type="OMA" id="FRIPNQY"/>
<sequence>MVFFFLFFKKQIYKMLCDCSIFKINLIYVHTAINLKNISNGFGYQSYRVITKDGYILQIHRIISKKSGPPILLQHGFSLASDIFVMCNRKSSLAFQLADAGFDVWLSDQRGNWYSKKHLKYTTNDAQFWDFSFHESGFYDLPAIIDKILDATGHSKITYIGYSLGTTIFLVMASTRPEYNQKVKEAILLGPTAMLSRIYGYSLEKIFYSLRTIYVKLFQMKGHYEFLPRTVNIIKWIKHLCRPSLLQKYCLDFLVMINREHLENINKQLISDQLSYFPAGTSVKNAHHLMQLFINGFRQYDYGESGNRNMYKKSIPPLYPLHNITTPIAIYWAKNDVFIEHKNIEDLVKKLPNISKSYLVPDPNFSHIDFIIGINTSKLVNENIITYLRENN</sequence>
<organism evidence="9 10">
    <name type="scientific">Rhodnius prolixus</name>
    <name type="common">Triatomid bug</name>
    <dbReference type="NCBI Taxonomy" id="13249"/>
    <lineage>
        <taxon>Eukaryota</taxon>
        <taxon>Metazoa</taxon>
        <taxon>Ecdysozoa</taxon>
        <taxon>Arthropoda</taxon>
        <taxon>Hexapoda</taxon>
        <taxon>Insecta</taxon>
        <taxon>Pterygota</taxon>
        <taxon>Neoptera</taxon>
        <taxon>Paraneoptera</taxon>
        <taxon>Hemiptera</taxon>
        <taxon>Heteroptera</taxon>
        <taxon>Panheteroptera</taxon>
        <taxon>Cimicomorpha</taxon>
        <taxon>Reduviidae</taxon>
        <taxon>Triatominae</taxon>
        <taxon>Rhodnius</taxon>
    </lineage>
</organism>
<dbReference type="Proteomes" id="UP000015103">
    <property type="component" value="Unassembled WGS sequence"/>
</dbReference>
<dbReference type="EnsemblMetazoa" id="RPRC000233-RA">
    <property type="protein sequence ID" value="RPRC000233-PA"/>
    <property type="gene ID" value="RPRC000233"/>
</dbReference>
<evidence type="ECO:0000313" key="10">
    <source>
        <dbReference type="Proteomes" id="UP000015103"/>
    </source>
</evidence>
<comment type="similarity">
    <text evidence="1 7">Belongs to the AB hydrolase superfamily. Lipase family.</text>
</comment>
<dbReference type="PANTHER" id="PTHR11005">
    <property type="entry name" value="LYSOSOMAL ACID LIPASE-RELATED"/>
    <property type="match status" value="1"/>
</dbReference>
<keyword evidence="3 7" id="KW-0378">Hydrolase</keyword>
<dbReference type="InterPro" id="IPR029058">
    <property type="entry name" value="AB_hydrolase_fold"/>
</dbReference>
<dbReference type="InterPro" id="IPR025483">
    <property type="entry name" value="Lipase_euk"/>
</dbReference>
<dbReference type="Pfam" id="PF00561">
    <property type="entry name" value="Abhydrolase_1"/>
    <property type="match status" value="1"/>
</dbReference>
<dbReference type="Gene3D" id="3.40.50.1820">
    <property type="entry name" value="alpha/beta hydrolase"/>
    <property type="match status" value="1"/>
</dbReference>